<dbReference type="GO" id="GO:0008083">
    <property type="term" value="F:growth factor activity"/>
    <property type="evidence" value="ECO:0007669"/>
    <property type="project" value="UniProtKB-KW"/>
</dbReference>
<proteinExistence type="evidence at transcript level"/>
<feature type="signal peptide" evidence="9">
    <location>
        <begin position="1"/>
        <end position="17"/>
    </location>
</feature>
<organism evidence="11">
    <name type="scientific">Fasciola gigantica</name>
    <name type="common">Giant liver fluke</name>
    <dbReference type="NCBI Taxonomy" id="46835"/>
    <lineage>
        <taxon>Eukaryota</taxon>
        <taxon>Metazoa</taxon>
        <taxon>Spiralia</taxon>
        <taxon>Lophotrochozoa</taxon>
        <taxon>Platyhelminthes</taxon>
        <taxon>Trematoda</taxon>
        <taxon>Digenea</taxon>
        <taxon>Plagiorchiida</taxon>
        <taxon>Echinostomata</taxon>
        <taxon>Echinostomatoidea</taxon>
        <taxon>Fasciolidae</taxon>
        <taxon>Fasciola</taxon>
    </lineage>
</organism>
<dbReference type="InterPro" id="IPR017948">
    <property type="entry name" value="TGFb_CS"/>
</dbReference>
<evidence type="ECO:0000256" key="1">
    <source>
        <dbReference type="ARBA" id="ARBA00004613"/>
    </source>
</evidence>
<feature type="chain" id="PRO_5041443683" evidence="9">
    <location>
        <begin position="18"/>
        <end position="437"/>
    </location>
</feature>
<feature type="domain" description="TGF-beta family profile" evidence="10">
    <location>
        <begin position="305"/>
        <end position="437"/>
    </location>
</feature>
<dbReference type="SUPFAM" id="SSF57501">
    <property type="entry name" value="Cystine-knot cytokines"/>
    <property type="match status" value="1"/>
</dbReference>
<evidence type="ECO:0000256" key="6">
    <source>
        <dbReference type="ARBA" id="ARBA00023157"/>
    </source>
</evidence>
<evidence type="ECO:0000256" key="2">
    <source>
        <dbReference type="ARBA" id="ARBA00006656"/>
    </source>
</evidence>
<sequence>MFLACLCVLSSVTLIVADSEQPNWVLRRLQFYSLPNSIHETGRLLDHNNANDNNSLNIVLSALGKLYRDTTTWDGRERKRLPFGSNKIVGLHLKKTNGWFHANMLPLNESDTVVHIELYFFHQPLLSYINSTNGFYGPPVSSSAQVELHLRLTDEHDQEVHQLLGVQRTSTFRSGWIKFSLWPHFLLRNSGLNKSRHLEFRFVTRDLTRRVIVTFPARTVHVKTFGQLYEPYILLYLRQVKHSNDLGDLFRAITFPAESYISRQAVEVSSKRNLWHSNSHHPGRKNMTNLNLFHTDAQKRIYLKRVQRQARYHEARPSVASRTRPHRICSVQSMLVDFAQIGWNRWIISPTHYDARMCVGQCPFPLGQAFHPSNHAVVQMLMHHLNPRPTGSGTAKIHRPCCVPQKLVALHVLYHDQNNHVVLKVYEDMIVESCGCR</sequence>
<evidence type="ECO:0000259" key="10">
    <source>
        <dbReference type="PROSITE" id="PS51362"/>
    </source>
</evidence>
<dbReference type="Gene3D" id="2.10.90.10">
    <property type="entry name" value="Cystine-knot cytokines"/>
    <property type="match status" value="1"/>
</dbReference>
<evidence type="ECO:0000256" key="8">
    <source>
        <dbReference type="RuleBase" id="RU000354"/>
    </source>
</evidence>
<dbReference type="PROSITE" id="PS51362">
    <property type="entry name" value="TGF_BETA_2"/>
    <property type="match status" value="1"/>
</dbReference>
<dbReference type="Pfam" id="PF00019">
    <property type="entry name" value="TGF_beta"/>
    <property type="match status" value="1"/>
</dbReference>
<dbReference type="PROSITE" id="PS00250">
    <property type="entry name" value="TGF_BETA_1"/>
    <property type="match status" value="1"/>
</dbReference>
<dbReference type="SMART" id="SM00204">
    <property type="entry name" value="TGFB"/>
    <property type="match status" value="1"/>
</dbReference>
<dbReference type="GO" id="GO:0005615">
    <property type="term" value="C:extracellular space"/>
    <property type="evidence" value="ECO:0007669"/>
    <property type="project" value="TreeGrafter"/>
</dbReference>
<name>A0AA51RH69_FASGI</name>
<evidence type="ECO:0000256" key="4">
    <source>
        <dbReference type="ARBA" id="ARBA00022729"/>
    </source>
</evidence>
<dbReference type="FunFam" id="2.10.90.10:FF:000001">
    <property type="entry name" value="Bone morphogenetic protein 4"/>
    <property type="match status" value="1"/>
</dbReference>
<keyword evidence="3" id="KW-0964">Secreted</keyword>
<dbReference type="GO" id="GO:0005125">
    <property type="term" value="F:cytokine activity"/>
    <property type="evidence" value="ECO:0007669"/>
    <property type="project" value="TreeGrafter"/>
</dbReference>
<protein>
    <submittedName>
        <fullName evidence="11">Bone morphogenetic protein 3</fullName>
    </submittedName>
</protein>
<dbReference type="PANTHER" id="PTHR11848:SF263">
    <property type="entry name" value="PROTEIN DECAPENTAPLEGIC"/>
    <property type="match status" value="1"/>
</dbReference>
<reference evidence="11" key="1">
    <citation type="submission" date="2023-06" db="EMBL/GenBank/DDBJ databases">
        <authorList>
            <person name="Wu D."/>
        </authorList>
    </citation>
    <scope>NUCLEOTIDE SEQUENCE</scope>
    <source>
        <tissue evidence="11">Spleen</tissue>
    </source>
</reference>
<evidence type="ECO:0000313" key="11">
    <source>
        <dbReference type="EMBL" id="WMQ58266.1"/>
    </source>
</evidence>
<evidence type="ECO:0000256" key="9">
    <source>
        <dbReference type="SAM" id="SignalP"/>
    </source>
</evidence>
<comment type="subcellular location">
    <subcellularLocation>
        <location evidence="1">Secreted</location>
    </subcellularLocation>
</comment>
<keyword evidence="4 9" id="KW-0732">Signal</keyword>
<evidence type="ECO:0000256" key="7">
    <source>
        <dbReference type="ARBA" id="ARBA00023180"/>
    </source>
</evidence>
<dbReference type="InterPro" id="IPR001839">
    <property type="entry name" value="TGF-b_C"/>
</dbReference>
<evidence type="ECO:0000256" key="5">
    <source>
        <dbReference type="ARBA" id="ARBA00023030"/>
    </source>
</evidence>
<keyword evidence="7" id="KW-0325">Glycoprotein</keyword>
<dbReference type="EMBL" id="OR188851">
    <property type="protein sequence ID" value="WMQ58266.1"/>
    <property type="molecule type" value="mRNA"/>
</dbReference>
<keyword evidence="5 8" id="KW-0339">Growth factor</keyword>
<accession>A0AA51RH69</accession>
<evidence type="ECO:0000256" key="3">
    <source>
        <dbReference type="ARBA" id="ARBA00022525"/>
    </source>
</evidence>
<keyword evidence="6" id="KW-1015">Disulfide bond</keyword>
<dbReference type="PANTHER" id="PTHR11848">
    <property type="entry name" value="TGF-BETA FAMILY"/>
    <property type="match status" value="1"/>
</dbReference>
<gene>
    <name evidence="11" type="primary">BMP-3</name>
</gene>
<dbReference type="InterPro" id="IPR015615">
    <property type="entry name" value="TGF-beta-rel"/>
</dbReference>
<dbReference type="AlphaFoldDB" id="A0AA51RH69"/>
<comment type="similarity">
    <text evidence="2 8">Belongs to the TGF-beta family.</text>
</comment>
<dbReference type="InterPro" id="IPR029034">
    <property type="entry name" value="Cystine-knot_cytokine"/>
</dbReference>